<evidence type="ECO:0000259" key="8">
    <source>
        <dbReference type="PROSITE" id="PS51471"/>
    </source>
</evidence>
<proteinExistence type="inferred from homology"/>
<gene>
    <name evidence="9" type="primary">alkB_1</name>
    <name evidence="9" type="ORF">g.68118</name>
</gene>
<reference evidence="9" key="1">
    <citation type="submission" date="2015-07" db="EMBL/GenBank/DDBJ databases">
        <title>Transcriptome Assembly of Anthurium amnicola.</title>
        <authorList>
            <person name="Suzuki J."/>
        </authorList>
    </citation>
    <scope>NUCLEOTIDE SEQUENCE</scope>
</reference>
<dbReference type="GO" id="GO:0035516">
    <property type="term" value="F:broad specificity oxidative DNA demethylase activity"/>
    <property type="evidence" value="ECO:0007669"/>
    <property type="project" value="TreeGrafter"/>
</dbReference>
<evidence type="ECO:0000256" key="4">
    <source>
        <dbReference type="ARBA" id="ARBA00023002"/>
    </source>
</evidence>
<dbReference type="PANTHER" id="PTHR16557:SF2">
    <property type="entry name" value="NUCLEIC ACID DIOXYGENASE ALKBH1"/>
    <property type="match status" value="1"/>
</dbReference>
<dbReference type="GO" id="GO:0035513">
    <property type="term" value="P:oxidative RNA demethylation"/>
    <property type="evidence" value="ECO:0007669"/>
    <property type="project" value="TreeGrafter"/>
</dbReference>
<feature type="region of interest" description="Disordered" evidence="7">
    <location>
        <begin position="31"/>
        <end position="63"/>
    </location>
</feature>
<dbReference type="Pfam" id="PF13532">
    <property type="entry name" value="2OG-FeII_Oxy_2"/>
    <property type="match status" value="1"/>
</dbReference>
<dbReference type="GO" id="GO:0008198">
    <property type="term" value="F:ferrous iron binding"/>
    <property type="evidence" value="ECO:0007669"/>
    <property type="project" value="TreeGrafter"/>
</dbReference>
<evidence type="ECO:0000256" key="2">
    <source>
        <dbReference type="ARBA" id="ARBA00022723"/>
    </source>
</evidence>
<keyword evidence="4" id="KW-0560">Oxidoreductase</keyword>
<dbReference type="AlphaFoldDB" id="A0A1D1ZJE7"/>
<evidence type="ECO:0000256" key="1">
    <source>
        <dbReference type="ARBA" id="ARBA00007879"/>
    </source>
</evidence>
<dbReference type="EMBL" id="GDJX01000826">
    <property type="protein sequence ID" value="JAT67110.1"/>
    <property type="molecule type" value="Transcribed_RNA"/>
</dbReference>
<dbReference type="InterPro" id="IPR004574">
    <property type="entry name" value="Alkb"/>
</dbReference>
<feature type="binding site" evidence="6">
    <location>
        <position position="355"/>
    </location>
    <ligand>
        <name>Fe cation</name>
        <dbReference type="ChEBI" id="CHEBI:24875"/>
        <note>catalytic</note>
    </ligand>
</feature>
<dbReference type="InterPro" id="IPR027450">
    <property type="entry name" value="AlkB-like"/>
</dbReference>
<dbReference type="InterPro" id="IPR005123">
    <property type="entry name" value="Oxoglu/Fe-dep_dioxygenase_dom"/>
</dbReference>
<evidence type="ECO:0000256" key="7">
    <source>
        <dbReference type="SAM" id="MobiDB-lite"/>
    </source>
</evidence>
<dbReference type="Gene3D" id="2.60.120.590">
    <property type="entry name" value="Alpha-ketoglutarate-dependent dioxygenase AlkB-like"/>
    <property type="match status" value="1"/>
</dbReference>
<dbReference type="PROSITE" id="PS51471">
    <property type="entry name" value="FE2OG_OXY"/>
    <property type="match status" value="1"/>
</dbReference>
<dbReference type="PANTHER" id="PTHR16557">
    <property type="entry name" value="ALKYLATED DNA REPAIR PROTEIN ALKB-RELATED"/>
    <property type="match status" value="1"/>
</dbReference>
<feature type="non-terminal residue" evidence="9">
    <location>
        <position position="1"/>
    </location>
</feature>
<comment type="similarity">
    <text evidence="1">Belongs to the alkB family.</text>
</comment>
<keyword evidence="5 6" id="KW-0408">Iron</keyword>
<evidence type="ECO:0000256" key="6">
    <source>
        <dbReference type="PIRSR" id="PIRSR604574-2"/>
    </source>
</evidence>
<feature type="domain" description="Fe2OG dioxygenase" evidence="8">
    <location>
        <begin position="277"/>
        <end position="387"/>
    </location>
</feature>
<keyword evidence="2 6" id="KW-0479">Metal-binding</keyword>
<accession>A0A1D1ZJE7</accession>
<evidence type="ECO:0000256" key="5">
    <source>
        <dbReference type="ARBA" id="ARBA00023004"/>
    </source>
</evidence>
<keyword evidence="3 9" id="KW-0223">Dioxygenase</keyword>
<organism evidence="9">
    <name type="scientific">Anthurium amnicola</name>
    <dbReference type="NCBI Taxonomy" id="1678845"/>
    <lineage>
        <taxon>Eukaryota</taxon>
        <taxon>Viridiplantae</taxon>
        <taxon>Streptophyta</taxon>
        <taxon>Embryophyta</taxon>
        <taxon>Tracheophyta</taxon>
        <taxon>Spermatophyta</taxon>
        <taxon>Magnoliopsida</taxon>
        <taxon>Liliopsida</taxon>
        <taxon>Araceae</taxon>
        <taxon>Pothoideae</taxon>
        <taxon>Potheae</taxon>
        <taxon>Anthurium</taxon>
    </lineage>
</organism>
<sequence>GNIFGYSPNKATLMLPTRVLAIRSRAFTAPKPCLPRRQSSPSLRRRKMAGEENLDGYPRNRGSPHIREGVHAAKPSVHCSDKATPLVVCKSTKEKENLQMVLGPGHSPARAADDTNIGNPERCEFRPFDICSPLRVDTVKLNPSLLELNRDKRKEIERAKNGPQPSWLQPGMILLKNHLKQNEQVEIIRQCQRLGVGPGGFYLPGYRDGAKMSLQMMCLGKNWDPQTKLYQDKRPTDGAEAPQIPEYFKKMVEEAIQASHALIKKGASVEKVVPKMSPDLCIVNFYNKNGKLGLHQDRDESPESINRGLPVVSFSLGDAADFLYGESRDLDKAAKIKLENGDVLIFGGKSRSIFHGISCIHPGSAPKWLIEETKLRPGRLNLTFRQF</sequence>
<protein>
    <submittedName>
        <fullName evidence="9">Alpha-ketoglutarate-dependent dioxygenase AlkB</fullName>
    </submittedName>
</protein>
<feature type="binding site" evidence="6">
    <location>
        <position position="297"/>
    </location>
    <ligand>
        <name>Fe cation</name>
        <dbReference type="ChEBI" id="CHEBI:24875"/>
        <note>catalytic</note>
    </ligand>
</feature>
<dbReference type="SUPFAM" id="SSF51197">
    <property type="entry name" value="Clavaminate synthase-like"/>
    <property type="match status" value="1"/>
</dbReference>
<dbReference type="GO" id="GO:0005737">
    <property type="term" value="C:cytoplasm"/>
    <property type="evidence" value="ECO:0007669"/>
    <property type="project" value="TreeGrafter"/>
</dbReference>
<name>A0A1D1ZJE7_9ARAE</name>
<comment type="cofactor">
    <cofactor evidence="6">
        <name>Fe(2+)</name>
        <dbReference type="ChEBI" id="CHEBI:29033"/>
    </cofactor>
    <text evidence="6">Binds 1 Fe(2+) ion per subunit.</text>
</comment>
<evidence type="ECO:0000313" key="9">
    <source>
        <dbReference type="EMBL" id="JAT67110.1"/>
    </source>
</evidence>
<feature type="binding site" evidence="6">
    <location>
        <position position="295"/>
    </location>
    <ligand>
        <name>Fe cation</name>
        <dbReference type="ChEBI" id="CHEBI:24875"/>
        <note>catalytic</note>
    </ligand>
</feature>
<dbReference type="InterPro" id="IPR037151">
    <property type="entry name" value="AlkB-like_sf"/>
</dbReference>
<evidence type="ECO:0000256" key="3">
    <source>
        <dbReference type="ARBA" id="ARBA00022964"/>
    </source>
</evidence>
<dbReference type="GO" id="GO:0035515">
    <property type="term" value="F:oxidative RNA demethylase activity"/>
    <property type="evidence" value="ECO:0007669"/>
    <property type="project" value="TreeGrafter"/>
</dbReference>